<dbReference type="Gene3D" id="3.20.20.80">
    <property type="entry name" value="Glycosidases"/>
    <property type="match status" value="1"/>
</dbReference>
<dbReference type="SUPFAM" id="SSF51445">
    <property type="entry name" value="(Trans)glycosidases"/>
    <property type="match status" value="1"/>
</dbReference>
<dbReference type="InterPro" id="IPR036366">
    <property type="entry name" value="PGBDSf"/>
</dbReference>
<feature type="domain" description="Rv2525c-like glycoside hydrolase-like" evidence="2">
    <location>
        <begin position="326"/>
        <end position="520"/>
    </location>
</feature>
<name>A0A1V0UVC3_9BACL</name>
<evidence type="ECO:0000313" key="3">
    <source>
        <dbReference type="EMBL" id="ARF69193.1"/>
    </source>
</evidence>
<feature type="domain" description="Peptidoglycan binding-like" evidence="1">
    <location>
        <begin position="74"/>
        <end position="117"/>
    </location>
</feature>
<dbReference type="InterPro" id="IPR002477">
    <property type="entry name" value="Peptidoglycan-bd-like"/>
</dbReference>
<dbReference type="EMBL" id="CP020557">
    <property type="protein sequence ID" value="ARF69193.1"/>
    <property type="molecule type" value="Genomic_DNA"/>
</dbReference>
<dbReference type="AlphaFoldDB" id="A0A1V0UVC3"/>
<protein>
    <submittedName>
        <fullName evidence="3">Uncharacterized protein</fullName>
    </submittedName>
</protein>
<dbReference type="CDD" id="cd06418">
    <property type="entry name" value="GH25_BacA-like"/>
    <property type="match status" value="1"/>
</dbReference>
<dbReference type="Pfam" id="PF08924">
    <property type="entry name" value="Rv2525c_GlyHyd-like"/>
    <property type="match status" value="1"/>
</dbReference>
<accession>A0A1V0UVC3</accession>
<dbReference type="InterPro" id="IPR036365">
    <property type="entry name" value="PGBD-like_sf"/>
</dbReference>
<reference evidence="3 4" key="1">
    <citation type="submission" date="2017-03" db="EMBL/GenBank/DDBJ databases">
        <title>Paenibacillus larvae genome sequencing.</title>
        <authorList>
            <person name="Dingman D.W."/>
        </authorList>
    </citation>
    <scope>NUCLEOTIDE SEQUENCE [LARGE SCALE GENOMIC DNA]</scope>
    <source>
        <strain evidence="3 4">SAG 10367</strain>
    </source>
</reference>
<dbReference type="Pfam" id="PF01471">
    <property type="entry name" value="PG_binding_1"/>
    <property type="match status" value="1"/>
</dbReference>
<dbReference type="SUPFAM" id="SSF47090">
    <property type="entry name" value="PGBD-like"/>
    <property type="match status" value="2"/>
</dbReference>
<evidence type="ECO:0000313" key="4">
    <source>
        <dbReference type="Proteomes" id="UP000192727"/>
    </source>
</evidence>
<dbReference type="Proteomes" id="UP000192727">
    <property type="component" value="Chromosome"/>
</dbReference>
<proteinExistence type="predicted"/>
<dbReference type="Gene3D" id="1.10.101.10">
    <property type="entry name" value="PGBD-like superfamily/PGBD"/>
    <property type="match status" value="1"/>
</dbReference>
<sequence length="776" mass="87007">MSKEVLDAQVWLNSTYGKDSRYIRVKETGYPGTATSKALISALQIELGLSSVTGNFGDMTSKACNANPLDTGSTGNKVKLLQYGLYCKGYNPWSTDGVFNQHTQNALKSIQQDAGLSENQISTAAKGLQMKAVLGPDEYKKVSRGDSKIREMQQELNRRYLDYTGLRPCDGIYSRGTNAALIYALQAEEHLPTSVANGNFGVTTRKCCPEIPYTQAQKDYHGKAYNSESITRFIKLVQFTLYCIGHDRYSALPFNGSKYDSGEFNGEFNHSTREALHKFQRDVTLPVRDRIGIDEWMALLVSTGNPDRAGDVCDCASRITPAIAAQLKDAGYELVGRYLTGDIVVKNTRVAKNLLRSEMWDIFKAGLSLFVIFQDARQYYTENPDEENIVNYFTQKRGYADAEKAFSAAKSLGVPRNEIIYFTVDYDFMEDQVKSKIIPYFKGINEYAKEARNIFKIGIYGSRNTCSLVKNEGYSVSSFVSDLSTGYSGNMGYPLPDDWAFDQIKEYGPSSSVSIGIDKNVRSGRYEGFNDFIEEKDDNEWDLIRKSGHACVLVEGPKGPYPDDESKLKVYWAKVKRADGKFEAKYSMYDGIPVGAFYSKRDINPNRKDSKDDHIRYVYFRDVGGRLNAGYIDESSLINYPNEGKGKFVYHYFGGAEVWRDSDGKNAFMNAKDLFLSDKDTPETIKVHFLVTSTLKCYKENSERAPDLLPGTKIEILASSTTGKYYAHLVLCTAKMLPGSNKWENLIKGEKHGFVDLGFEIGVMPHNRSLVTGIGK</sequence>
<evidence type="ECO:0000259" key="2">
    <source>
        <dbReference type="Pfam" id="PF08924"/>
    </source>
</evidence>
<dbReference type="InterPro" id="IPR015020">
    <property type="entry name" value="Rv2525c-like_Glyco_Hydro-like"/>
</dbReference>
<evidence type="ECO:0000259" key="1">
    <source>
        <dbReference type="Pfam" id="PF01471"/>
    </source>
</evidence>
<organism evidence="3 4">
    <name type="scientific">Paenibacillus larvae subsp. pulvifaciens</name>
    <dbReference type="NCBI Taxonomy" id="1477"/>
    <lineage>
        <taxon>Bacteria</taxon>
        <taxon>Bacillati</taxon>
        <taxon>Bacillota</taxon>
        <taxon>Bacilli</taxon>
        <taxon>Bacillales</taxon>
        <taxon>Paenibacillaceae</taxon>
        <taxon>Paenibacillus</taxon>
    </lineage>
</organism>
<gene>
    <name evidence="3" type="ORF">B7C51_17305</name>
</gene>
<dbReference type="RefSeq" id="WP_083040970.1">
    <property type="nucleotide sequence ID" value="NZ_CP020557.1"/>
</dbReference>
<dbReference type="InterPro" id="IPR017853">
    <property type="entry name" value="GH"/>
</dbReference>